<dbReference type="EMBL" id="MF276977">
    <property type="protein sequence ID" value="AWI68132.1"/>
    <property type="molecule type" value="Genomic_DNA"/>
</dbReference>
<organism evidence="1">
    <name type="scientific">Pediastrum angulosum</name>
    <dbReference type="NCBI Taxonomy" id="271408"/>
    <lineage>
        <taxon>Eukaryota</taxon>
        <taxon>Viridiplantae</taxon>
        <taxon>Chlorophyta</taxon>
        <taxon>core chlorophytes</taxon>
        <taxon>Chlorophyceae</taxon>
        <taxon>CS clade</taxon>
        <taxon>Sphaeropleales</taxon>
        <taxon>Hydrodictyaceae</taxon>
        <taxon>Pediastrum</taxon>
    </lineage>
</organism>
<keyword evidence="1" id="KW-0150">Chloroplast</keyword>
<dbReference type="GeneID" id="36951648"/>
<geneLocation type="chloroplast" evidence="1"/>
<dbReference type="AlphaFoldDB" id="A0A2U8GHI1"/>
<protein>
    <submittedName>
        <fullName evidence="1">Uncharacterized protein</fullName>
    </submittedName>
</protein>
<reference evidence="1" key="1">
    <citation type="journal article" date="2018" name="Am. J. Bot.">
        <title>Organellar phylogenomics inform systematics in the green algal family Hydrodictyaceae (Chlorophyceae) and provide clues to the complex evolutionary history of plastid genomes in the green algal tree of life.</title>
        <authorList>
            <person name="McManus H.A."/>
            <person name="Fucikova K."/>
            <person name="Lewis P.O."/>
            <person name="Lewis L.A."/>
            <person name="Karol K.G."/>
        </authorList>
    </citation>
    <scope>NUCLEOTIDE SEQUENCE</scope>
</reference>
<accession>A0A2U8GHI1</accession>
<keyword evidence="1" id="KW-0934">Plastid</keyword>
<dbReference type="EMBL" id="MF276977">
    <property type="protein sequence ID" value="AWI68133.1"/>
    <property type="molecule type" value="Genomic_DNA"/>
</dbReference>
<evidence type="ECO:0000313" key="1">
    <source>
        <dbReference type="EMBL" id="AWI68133.1"/>
    </source>
</evidence>
<proteinExistence type="predicted"/>
<dbReference type="GeneID" id="36951634"/>
<sequence>MRLREFGIKDSKRSERKRRTEALSSLFDARASKQNKLAFDSSLLRRSRRSGWKDSNLLSRAFGSSLSSLLLLMRAFDSLLRFGRASAPNRRSTDAKEPMRIGSNNIGRATPNWLRWLRVGSVLRLLRGAKRRTERAVGYFFFFWNLLLESLIVGNQRFPNNSKLADERQSSIPNPNQITFFELFFEPNCASANCELRTALARTANFSSNRTALARTDPIRFGSSVRLRNRRSEEPMRRVWSYLGIFDSQQSSFGVWNL</sequence>
<dbReference type="RefSeq" id="YP_009492028.1">
    <property type="nucleotide sequence ID" value="NC_037919.1"/>
</dbReference>
<dbReference type="RefSeq" id="YP_009491977.1">
    <property type="nucleotide sequence ID" value="NC_037919.1"/>
</dbReference>
<name>A0A2U8GHI1_9CHLO</name>